<keyword evidence="2" id="KW-1185">Reference proteome</keyword>
<gene>
    <name evidence="1" type="ORF">GCM10009727_31560</name>
</gene>
<protein>
    <submittedName>
        <fullName evidence="1">Uncharacterized protein</fullName>
    </submittedName>
</protein>
<dbReference type="EMBL" id="BAAAMR010000024">
    <property type="protein sequence ID" value="GAA2136663.1"/>
    <property type="molecule type" value="Genomic_DNA"/>
</dbReference>
<evidence type="ECO:0000313" key="1">
    <source>
        <dbReference type="EMBL" id="GAA2136663.1"/>
    </source>
</evidence>
<reference evidence="1 2" key="1">
    <citation type="journal article" date="2019" name="Int. J. Syst. Evol. Microbiol.">
        <title>The Global Catalogue of Microorganisms (GCM) 10K type strain sequencing project: providing services to taxonomists for standard genome sequencing and annotation.</title>
        <authorList>
            <consortium name="The Broad Institute Genomics Platform"/>
            <consortium name="The Broad Institute Genome Sequencing Center for Infectious Disease"/>
            <person name="Wu L."/>
            <person name="Ma J."/>
        </authorList>
    </citation>
    <scope>NUCLEOTIDE SEQUENCE [LARGE SCALE GENOMIC DNA]</scope>
    <source>
        <strain evidence="1 2">JCM 13850</strain>
    </source>
</reference>
<name>A0ABN2Z4N3_9ACTN</name>
<comment type="caution">
    <text evidence="1">The sequence shown here is derived from an EMBL/GenBank/DDBJ whole genome shotgun (WGS) entry which is preliminary data.</text>
</comment>
<dbReference type="Proteomes" id="UP001501020">
    <property type="component" value="Unassembled WGS sequence"/>
</dbReference>
<sequence length="420" mass="45435">MSDARAARPPLDRDEADRTLAHLRDEKERISTALLELEGHPGYRLLDGAALDGATRRVQAEVRSRTAEIWALFDLYGRTLGEAERLRARHSRPGQAQLAELTRLLTGPSVELPAEEVPLERRTLLAAPAGERLTLRAVVARMTPLYEDVVKTVAALDAVWSALLSRLAEVEAEQRAAADLLASLGGTDPDLDRLTADLRAVAALVRGDPLALADAGRPDTSRLDALRTALAGVRRGLEEAHRLRDGFADRIGGIAAVLEALRAAEAEARRVRGEVLAKIASPVLPDLPDMSATLADRLATVGRSPHGANVPAATGHGGWNELAGRVADLERAMNGALEQARRDVEVIRGLLDRREELRGRLEAYRAKAARLGGAEDAGLSALYERARELLWTSPCDLRKATVTLSEYQQAITSRVKGAER</sequence>
<organism evidence="1 2">
    <name type="scientific">Actinomadura napierensis</name>
    <dbReference type="NCBI Taxonomy" id="267854"/>
    <lineage>
        <taxon>Bacteria</taxon>
        <taxon>Bacillati</taxon>
        <taxon>Actinomycetota</taxon>
        <taxon>Actinomycetes</taxon>
        <taxon>Streptosporangiales</taxon>
        <taxon>Thermomonosporaceae</taxon>
        <taxon>Actinomadura</taxon>
    </lineage>
</organism>
<evidence type="ECO:0000313" key="2">
    <source>
        <dbReference type="Proteomes" id="UP001501020"/>
    </source>
</evidence>
<dbReference type="RefSeq" id="WP_344267145.1">
    <property type="nucleotide sequence ID" value="NZ_BAAAMR010000024.1"/>
</dbReference>
<accession>A0ABN2Z4N3</accession>
<proteinExistence type="predicted"/>